<dbReference type="AlphaFoldDB" id="A0AAD9PUX2"/>
<dbReference type="EMBL" id="JARQWQ010000127">
    <property type="protein sequence ID" value="KAK2549399.1"/>
    <property type="molecule type" value="Genomic_DNA"/>
</dbReference>
<dbReference type="Proteomes" id="UP001249851">
    <property type="component" value="Unassembled WGS sequence"/>
</dbReference>
<evidence type="ECO:0000313" key="1">
    <source>
        <dbReference type="EMBL" id="KAK2549399.1"/>
    </source>
</evidence>
<evidence type="ECO:0008006" key="3">
    <source>
        <dbReference type="Google" id="ProtNLM"/>
    </source>
</evidence>
<organism evidence="1 2">
    <name type="scientific">Acropora cervicornis</name>
    <name type="common">Staghorn coral</name>
    <dbReference type="NCBI Taxonomy" id="6130"/>
    <lineage>
        <taxon>Eukaryota</taxon>
        <taxon>Metazoa</taxon>
        <taxon>Cnidaria</taxon>
        <taxon>Anthozoa</taxon>
        <taxon>Hexacorallia</taxon>
        <taxon>Scleractinia</taxon>
        <taxon>Astrocoeniina</taxon>
        <taxon>Acroporidae</taxon>
        <taxon>Acropora</taxon>
    </lineage>
</organism>
<protein>
    <recommendedName>
        <fullName evidence="3">DDE-1 domain-containing protein</fullName>
    </recommendedName>
</protein>
<reference evidence="1" key="2">
    <citation type="journal article" date="2023" name="Science">
        <title>Genomic signatures of disease resistance in endangered staghorn corals.</title>
        <authorList>
            <person name="Vollmer S.V."/>
            <person name="Selwyn J.D."/>
            <person name="Despard B.A."/>
            <person name="Roesel C.L."/>
        </authorList>
    </citation>
    <scope>NUCLEOTIDE SEQUENCE</scope>
    <source>
        <strain evidence="1">K2</strain>
    </source>
</reference>
<proteinExistence type="predicted"/>
<name>A0AAD9PUX2_ACRCE</name>
<comment type="caution">
    <text evidence="1">The sequence shown here is derived from an EMBL/GenBank/DDBJ whole genome shotgun (WGS) entry which is preliminary data.</text>
</comment>
<accession>A0AAD9PUX2</accession>
<reference evidence="1" key="1">
    <citation type="journal article" date="2023" name="G3 (Bethesda)">
        <title>Whole genome assembly and annotation of the endangered Caribbean coral Acropora cervicornis.</title>
        <authorList>
            <person name="Selwyn J.D."/>
            <person name="Vollmer S.V."/>
        </authorList>
    </citation>
    <scope>NUCLEOTIDE SEQUENCE</scope>
    <source>
        <strain evidence="1">K2</strain>
    </source>
</reference>
<sequence length="91" mass="10478">MTWMAEGIHELMPTGRQKKPSEELMCQWISEAWLEIPPEMVARSFLKCGITNSLDGSEDDLVFDSSYDELFDDDLLDELFESDSESDFEGF</sequence>
<gene>
    <name evidence="1" type="ORF">P5673_030228</name>
</gene>
<keyword evidence="2" id="KW-1185">Reference proteome</keyword>
<evidence type="ECO:0000313" key="2">
    <source>
        <dbReference type="Proteomes" id="UP001249851"/>
    </source>
</evidence>